<protein>
    <submittedName>
        <fullName evidence="2">Uncharacterized protein</fullName>
    </submittedName>
</protein>
<proteinExistence type="predicted"/>
<evidence type="ECO:0000313" key="3">
    <source>
        <dbReference type="Proteomes" id="UP000182829"/>
    </source>
</evidence>
<keyword evidence="1" id="KW-0472">Membrane</keyword>
<dbReference type="Proteomes" id="UP000182829">
    <property type="component" value="Unassembled WGS sequence"/>
</dbReference>
<evidence type="ECO:0000256" key="1">
    <source>
        <dbReference type="SAM" id="Phobius"/>
    </source>
</evidence>
<keyword evidence="1" id="KW-0812">Transmembrane</keyword>
<accession>A0A1I3KXD2</accession>
<reference evidence="2 3" key="1">
    <citation type="submission" date="2016-10" db="EMBL/GenBank/DDBJ databases">
        <authorList>
            <person name="de Groot N.N."/>
        </authorList>
    </citation>
    <scope>NUCLEOTIDE SEQUENCE [LARGE SCALE GENOMIC DNA]</scope>
    <source>
        <strain evidence="2 3">SP2</strain>
    </source>
</reference>
<dbReference type="RefSeq" id="WP_015233394.1">
    <property type="nucleotide sequence ID" value="NZ_FORO01000005.1"/>
</dbReference>
<keyword evidence="1" id="KW-1133">Transmembrane helix</keyword>
<dbReference type="GeneID" id="55549304"/>
<feature type="transmembrane region" description="Helical" evidence="1">
    <location>
        <begin position="15"/>
        <end position="37"/>
    </location>
</feature>
<name>A0A1I3KXD2_9EURY</name>
<organism evidence="2 3">
    <name type="scientific">Natronobacterium gregoryi</name>
    <dbReference type="NCBI Taxonomy" id="44930"/>
    <lineage>
        <taxon>Archaea</taxon>
        <taxon>Methanobacteriati</taxon>
        <taxon>Methanobacteriota</taxon>
        <taxon>Stenosarchaea group</taxon>
        <taxon>Halobacteria</taxon>
        <taxon>Halobacteriales</taxon>
        <taxon>Natrialbaceae</taxon>
        <taxon>Natronobacterium</taxon>
    </lineage>
</organism>
<dbReference type="AlphaFoldDB" id="A0A1I3KXD2"/>
<gene>
    <name evidence="2" type="ORF">SAMN05443661_10563</name>
</gene>
<dbReference type="OrthoDB" id="192325at2157"/>
<dbReference type="EMBL" id="FORO01000005">
    <property type="protein sequence ID" value="SFI76998.1"/>
    <property type="molecule type" value="Genomic_DNA"/>
</dbReference>
<sequence length="55" mass="5861">MDPASVPVVPPAVELAIYGYFALVAMAGCSLYGRLWFSVRHTQTGDSVATTQSNN</sequence>
<evidence type="ECO:0000313" key="2">
    <source>
        <dbReference type="EMBL" id="SFI76998.1"/>
    </source>
</evidence>